<dbReference type="Pfam" id="PF22327">
    <property type="entry name" value="Nudt16-like"/>
    <property type="match status" value="1"/>
</dbReference>
<comment type="subcellular location">
    <subcellularLocation>
        <location evidence="2">Nucleus</location>
        <location evidence="2">Nucleolus</location>
    </subcellularLocation>
    <subcellularLocation>
        <location evidence="3">Nucleus</location>
        <location evidence="3">Nucleoplasm</location>
    </subcellularLocation>
</comment>
<dbReference type="InterPro" id="IPR054754">
    <property type="entry name" value="NudT16"/>
</dbReference>
<dbReference type="GO" id="GO:0140933">
    <property type="term" value="F:5'-(N(7)-methylguanosine 5'-triphospho)-[mRNA] hydrolase activity"/>
    <property type="evidence" value="ECO:0007669"/>
    <property type="project" value="UniProtKB-EC"/>
</dbReference>
<feature type="domain" description="Nudix hydrolase" evidence="17">
    <location>
        <begin position="1"/>
        <end position="140"/>
    </location>
</feature>
<dbReference type="SUPFAM" id="SSF55811">
    <property type="entry name" value="Nudix"/>
    <property type="match status" value="1"/>
</dbReference>
<accession>A0A3Q4BX08</accession>
<evidence type="ECO:0000313" key="19">
    <source>
        <dbReference type="Proteomes" id="UP000261620"/>
    </source>
</evidence>
<name>A0A3Q4BX08_MOLML</name>
<sequence>MHQCECNSRCLFPQMQMRFDGLLGFPGGFVNLQKETLETGLSRELWEELGVAIPISVEDHVVSCLAPALFSSTSSSCLITHLYVKRMEEEQILEVERAAASTAKDHGHEVLGMIRVPLYTIKGEGGLASFLSHSFIGNARSQLVESLLQSYMPATSQGLPITAHAYNLCPFT</sequence>
<comment type="catalytic activity">
    <reaction evidence="16">
        <text>dIDP + H2O = dIMP + phosphate + H(+)</text>
        <dbReference type="Rhea" id="RHEA:35211"/>
        <dbReference type="ChEBI" id="CHEBI:15377"/>
        <dbReference type="ChEBI" id="CHEBI:15378"/>
        <dbReference type="ChEBI" id="CHEBI:43474"/>
        <dbReference type="ChEBI" id="CHEBI:61194"/>
        <dbReference type="ChEBI" id="CHEBI:62286"/>
        <dbReference type="EC" id="3.6.1.64"/>
    </reaction>
    <physiologicalReaction direction="left-to-right" evidence="16">
        <dbReference type="Rhea" id="RHEA:35212"/>
    </physiologicalReaction>
</comment>
<evidence type="ECO:0000256" key="5">
    <source>
        <dbReference type="ARBA" id="ARBA00023080"/>
    </source>
</evidence>
<evidence type="ECO:0000256" key="11">
    <source>
        <dbReference type="ARBA" id="ARBA00041656"/>
    </source>
</evidence>
<dbReference type="Proteomes" id="UP000261620">
    <property type="component" value="Unplaced"/>
</dbReference>
<evidence type="ECO:0000256" key="8">
    <source>
        <dbReference type="ARBA" id="ARBA00038899"/>
    </source>
</evidence>
<evidence type="ECO:0000256" key="3">
    <source>
        <dbReference type="ARBA" id="ARBA00004642"/>
    </source>
</evidence>
<dbReference type="PROSITE" id="PS51462">
    <property type="entry name" value="NUDIX"/>
    <property type="match status" value="1"/>
</dbReference>
<comment type="similarity">
    <text evidence="7">Belongs to the Nudix hydrolase family. NUDT16 subfamily.</text>
</comment>
<evidence type="ECO:0000256" key="6">
    <source>
        <dbReference type="ARBA" id="ARBA00023242"/>
    </source>
</evidence>
<dbReference type="GO" id="GO:0030515">
    <property type="term" value="F:snoRNA binding"/>
    <property type="evidence" value="ECO:0007669"/>
    <property type="project" value="TreeGrafter"/>
</dbReference>
<keyword evidence="4" id="KW-0694">RNA-binding</keyword>
<dbReference type="InterPro" id="IPR015797">
    <property type="entry name" value="NUDIX_hydrolase-like_dom_sf"/>
</dbReference>
<keyword evidence="5" id="KW-0546">Nucleotide metabolism</keyword>
<dbReference type="GO" id="GO:0005730">
    <property type="term" value="C:nucleolus"/>
    <property type="evidence" value="ECO:0007669"/>
    <property type="project" value="UniProtKB-SubCell"/>
</dbReference>
<evidence type="ECO:0000313" key="18">
    <source>
        <dbReference type="Ensembl" id="ENSMMOP00000026757.1"/>
    </source>
</evidence>
<evidence type="ECO:0000256" key="1">
    <source>
        <dbReference type="ARBA" id="ARBA00001941"/>
    </source>
</evidence>
<proteinExistence type="inferred from homology"/>
<organism evidence="18 19">
    <name type="scientific">Mola mola</name>
    <name type="common">Ocean sunfish</name>
    <name type="synonym">Tetraodon mola</name>
    <dbReference type="NCBI Taxonomy" id="94237"/>
    <lineage>
        <taxon>Eukaryota</taxon>
        <taxon>Metazoa</taxon>
        <taxon>Chordata</taxon>
        <taxon>Craniata</taxon>
        <taxon>Vertebrata</taxon>
        <taxon>Euteleostomi</taxon>
        <taxon>Actinopterygii</taxon>
        <taxon>Neopterygii</taxon>
        <taxon>Teleostei</taxon>
        <taxon>Neoteleostei</taxon>
        <taxon>Acanthomorphata</taxon>
        <taxon>Eupercaria</taxon>
        <taxon>Tetraodontiformes</taxon>
        <taxon>Molidae</taxon>
        <taxon>Mola</taxon>
    </lineage>
</organism>
<dbReference type="Gene3D" id="3.90.79.10">
    <property type="entry name" value="Nucleoside Triphosphate Pyrophosphohydrolase"/>
    <property type="match status" value="1"/>
</dbReference>
<reference evidence="18" key="2">
    <citation type="submission" date="2025-09" db="UniProtKB">
        <authorList>
            <consortium name="Ensembl"/>
        </authorList>
    </citation>
    <scope>IDENTIFICATION</scope>
</reference>
<dbReference type="GO" id="GO:0006402">
    <property type="term" value="P:mRNA catabolic process"/>
    <property type="evidence" value="ECO:0007669"/>
    <property type="project" value="TreeGrafter"/>
</dbReference>
<keyword evidence="6" id="KW-0539">Nucleus</keyword>
<dbReference type="InterPro" id="IPR000086">
    <property type="entry name" value="NUDIX_hydrolase_dom"/>
</dbReference>
<comment type="catalytic activity">
    <reaction evidence="15">
        <text>IDP + H2O = IMP + phosphate + H(+)</text>
        <dbReference type="Rhea" id="RHEA:35207"/>
        <dbReference type="ChEBI" id="CHEBI:15377"/>
        <dbReference type="ChEBI" id="CHEBI:15378"/>
        <dbReference type="ChEBI" id="CHEBI:43474"/>
        <dbReference type="ChEBI" id="CHEBI:58053"/>
        <dbReference type="ChEBI" id="CHEBI:58280"/>
        <dbReference type="EC" id="3.6.1.64"/>
    </reaction>
    <physiologicalReaction direction="left-to-right" evidence="15">
        <dbReference type="Rhea" id="RHEA:35208"/>
    </physiologicalReaction>
</comment>
<evidence type="ECO:0000256" key="2">
    <source>
        <dbReference type="ARBA" id="ARBA00004604"/>
    </source>
</evidence>
<dbReference type="GO" id="GO:1990003">
    <property type="term" value="F:IDP phosphatase activity"/>
    <property type="evidence" value="ECO:0007669"/>
    <property type="project" value="UniProtKB-EC"/>
</dbReference>
<evidence type="ECO:0000256" key="16">
    <source>
        <dbReference type="ARBA" id="ARBA00048945"/>
    </source>
</evidence>
<dbReference type="GO" id="GO:0005654">
    <property type="term" value="C:nucleoplasm"/>
    <property type="evidence" value="ECO:0007669"/>
    <property type="project" value="UniProtKB-SubCell"/>
</dbReference>
<evidence type="ECO:0000256" key="7">
    <source>
        <dbReference type="ARBA" id="ARBA00038173"/>
    </source>
</evidence>
<dbReference type="EC" id="3.6.1.64" evidence="8"/>
<evidence type="ECO:0000256" key="12">
    <source>
        <dbReference type="ARBA" id="ARBA00042015"/>
    </source>
</evidence>
<dbReference type="PANTHER" id="PTHR31699">
    <property type="entry name" value="NUDIX T16 FAMILY MEMBER"/>
    <property type="match status" value="1"/>
</dbReference>
<dbReference type="GO" id="GO:0009117">
    <property type="term" value="P:nucleotide metabolic process"/>
    <property type="evidence" value="ECO:0007669"/>
    <property type="project" value="UniProtKB-KW"/>
</dbReference>
<reference evidence="18" key="1">
    <citation type="submission" date="2025-08" db="UniProtKB">
        <authorList>
            <consortium name="Ensembl"/>
        </authorList>
    </citation>
    <scope>IDENTIFICATION</scope>
</reference>
<evidence type="ECO:0000256" key="9">
    <source>
        <dbReference type="ARBA" id="ARBA00039871"/>
    </source>
</evidence>
<protein>
    <recommendedName>
        <fullName evidence="9">U8 snoRNA-decapping enzyme</fullName>
        <ecNumber evidence="8">3.6.1.64</ecNumber>
    </recommendedName>
    <alternativeName>
        <fullName evidence="12">IDP phosphatase</fullName>
    </alternativeName>
    <alternativeName>
        <fullName evidence="10">Inosine diphosphate phosphatase</fullName>
    </alternativeName>
    <alternativeName>
        <fullName evidence="11">Nucleoside diphosphate-linked moiety X motif 16</fullName>
    </alternativeName>
    <alternativeName>
        <fullName evidence="13">m7GpppN-mRNA hydrolase</fullName>
    </alternativeName>
</protein>
<evidence type="ECO:0000259" key="17">
    <source>
        <dbReference type="PROSITE" id="PS51462"/>
    </source>
</evidence>
<comment type="catalytic activity">
    <reaction evidence="14">
        <text>a 5'-end (N(7)-methyl 5'-triphosphoguanosine)-ribonucleoside in mRNA + H2O = N(7)-methyl-GDP + a 5'-end phospho-ribonucleoside in mRNA + 2 H(+)</text>
        <dbReference type="Rhea" id="RHEA:67484"/>
        <dbReference type="Rhea" id="RHEA-COMP:15692"/>
        <dbReference type="Rhea" id="RHEA-COMP:17167"/>
        <dbReference type="ChEBI" id="CHEBI:15377"/>
        <dbReference type="ChEBI" id="CHEBI:15378"/>
        <dbReference type="ChEBI" id="CHEBI:63714"/>
        <dbReference type="ChEBI" id="CHEBI:138282"/>
        <dbReference type="ChEBI" id="CHEBI:156461"/>
        <dbReference type="EC" id="3.6.1.62"/>
    </reaction>
    <physiologicalReaction direction="left-to-right" evidence="14">
        <dbReference type="Rhea" id="RHEA:67485"/>
    </physiologicalReaction>
</comment>
<dbReference type="GO" id="GO:0016077">
    <property type="term" value="P:sno(s)RNA catabolic process"/>
    <property type="evidence" value="ECO:0007669"/>
    <property type="project" value="TreeGrafter"/>
</dbReference>
<comment type="cofactor">
    <cofactor evidence="1">
        <name>Co(2+)</name>
        <dbReference type="ChEBI" id="CHEBI:48828"/>
    </cofactor>
</comment>
<evidence type="ECO:0000256" key="10">
    <source>
        <dbReference type="ARBA" id="ARBA00041450"/>
    </source>
</evidence>
<evidence type="ECO:0000256" key="15">
    <source>
        <dbReference type="ARBA" id="ARBA00047875"/>
    </source>
</evidence>
<dbReference type="AlphaFoldDB" id="A0A3Q4BX08"/>
<evidence type="ECO:0000256" key="4">
    <source>
        <dbReference type="ARBA" id="ARBA00022884"/>
    </source>
</evidence>
<evidence type="ECO:0000256" key="13">
    <source>
        <dbReference type="ARBA" id="ARBA00043162"/>
    </source>
</evidence>
<keyword evidence="19" id="KW-1185">Reference proteome</keyword>
<dbReference type="Ensembl" id="ENSMMOT00000027212.1">
    <property type="protein sequence ID" value="ENSMMOP00000026757.1"/>
    <property type="gene ID" value="ENSMMOG00000020233.1"/>
</dbReference>
<dbReference type="PANTHER" id="PTHR31699:SF1">
    <property type="entry name" value="U8 SNORNA-DECAPPING ENZYME"/>
    <property type="match status" value="1"/>
</dbReference>
<evidence type="ECO:0000256" key="14">
    <source>
        <dbReference type="ARBA" id="ARBA00047661"/>
    </source>
</evidence>
<dbReference type="GO" id="GO:1990174">
    <property type="term" value="F:phosphodiesterase decapping endonuclease activity"/>
    <property type="evidence" value="ECO:0007669"/>
    <property type="project" value="TreeGrafter"/>
</dbReference>